<dbReference type="Proteomes" id="UP001150581">
    <property type="component" value="Unassembled WGS sequence"/>
</dbReference>
<protein>
    <submittedName>
        <fullName evidence="1">Uncharacterized protein</fullName>
    </submittedName>
</protein>
<accession>A0ACC1I2U5</accession>
<proteinExistence type="predicted"/>
<name>A0ACC1I2U5_9FUNG</name>
<comment type="caution">
    <text evidence="1">The sequence shown here is derived from an EMBL/GenBank/DDBJ whole genome shotgun (WGS) entry which is preliminary data.</text>
</comment>
<gene>
    <name evidence="1" type="ORF">LPJ66_010152</name>
</gene>
<feature type="non-terminal residue" evidence="1">
    <location>
        <position position="154"/>
    </location>
</feature>
<reference evidence="1" key="1">
    <citation type="submission" date="2022-07" db="EMBL/GenBank/DDBJ databases">
        <title>Phylogenomic reconstructions and comparative analyses of Kickxellomycotina fungi.</title>
        <authorList>
            <person name="Reynolds N.K."/>
            <person name="Stajich J.E."/>
            <person name="Barry K."/>
            <person name="Grigoriev I.V."/>
            <person name="Crous P."/>
            <person name="Smith M.E."/>
        </authorList>
    </citation>
    <scope>NUCLEOTIDE SEQUENCE</scope>
    <source>
        <strain evidence="1">Benny 63K</strain>
    </source>
</reference>
<organism evidence="1 2">
    <name type="scientific">Kickxella alabastrina</name>
    <dbReference type="NCBI Taxonomy" id="61397"/>
    <lineage>
        <taxon>Eukaryota</taxon>
        <taxon>Fungi</taxon>
        <taxon>Fungi incertae sedis</taxon>
        <taxon>Zoopagomycota</taxon>
        <taxon>Kickxellomycotina</taxon>
        <taxon>Kickxellomycetes</taxon>
        <taxon>Kickxellales</taxon>
        <taxon>Kickxellaceae</taxon>
        <taxon>Kickxella</taxon>
    </lineage>
</organism>
<keyword evidence="2" id="KW-1185">Reference proteome</keyword>
<sequence length="154" mass="16980">MEFNRFSSRKDSCDSDGELDERSEYMNPFGTSNRKAHPQPTSASASAGAGTLRTRASRIPLSVEEAQQLQRRQQPGSSSGSEPAKPVFLSKAQRAQLALEQRQREAAEVRQRRDSEVRAFQRGSPADADATGAGERRGTRAPRRRSRSPEHSAP</sequence>
<evidence type="ECO:0000313" key="1">
    <source>
        <dbReference type="EMBL" id="KAJ1885363.1"/>
    </source>
</evidence>
<dbReference type="EMBL" id="JANBPG010002557">
    <property type="protein sequence ID" value="KAJ1885363.1"/>
    <property type="molecule type" value="Genomic_DNA"/>
</dbReference>
<evidence type="ECO:0000313" key="2">
    <source>
        <dbReference type="Proteomes" id="UP001150581"/>
    </source>
</evidence>